<evidence type="ECO:0000259" key="2">
    <source>
        <dbReference type="Pfam" id="PF04773"/>
    </source>
</evidence>
<sequence length="298" mass="34036">MKREELIQKWLDHSLNAEELDAFKKLEDYDALTKLDTNLKHFKASDYNTEEALSKVLHTIKTPQKASNNWMQAAIKIAAIFVLCFGAYYYTTTLDTSVQTLVAQKQVIELPDASSVNLNALSTLTFNKSSWDKNREVTLDGEAFFKVAKGSKFDVKTETGTVTVLGTQFNIKQRDNYFEVICYEGLVGVLYKNKQTKLHPGDTFLIIDGKYIATEKENQLNPSWLNNLSRFKSLPYKEVLKEFERQYNVSIKMQGIDDSQLFTGSFTHNNIETALKSITLPLHLSYNKTDHTITLKSE</sequence>
<proteinExistence type="predicted"/>
<dbReference type="RefSeq" id="WP_120202376.1">
    <property type="nucleotide sequence ID" value="NZ_RAQJ01000006.1"/>
</dbReference>
<keyword evidence="1" id="KW-0472">Membrane</keyword>
<feature type="domain" description="FecR protein" evidence="2">
    <location>
        <begin position="98"/>
        <end position="187"/>
    </location>
</feature>
<evidence type="ECO:0000256" key="1">
    <source>
        <dbReference type="SAM" id="Phobius"/>
    </source>
</evidence>
<comment type="caution">
    <text evidence="4">The sequence shown here is derived from an EMBL/GenBank/DDBJ whole genome shotgun (WGS) entry which is preliminary data.</text>
</comment>
<keyword evidence="5" id="KW-1185">Reference proteome</keyword>
<dbReference type="GO" id="GO:0016989">
    <property type="term" value="F:sigma factor antagonist activity"/>
    <property type="evidence" value="ECO:0007669"/>
    <property type="project" value="TreeGrafter"/>
</dbReference>
<dbReference type="PIRSF" id="PIRSF018266">
    <property type="entry name" value="FecR"/>
    <property type="match status" value="1"/>
</dbReference>
<dbReference type="Proteomes" id="UP000284892">
    <property type="component" value="Unassembled WGS sequence"/>
</dbReference>
<gene>
    <name evidence="4" type="ORF">BXY80_2491</name>
</gene>
<dbReference type="Pfam" id="PF16344">
    <property type="entry name" value="FecR_C"/>
    <property type="match status" value="1"/>
</dbReference>
<dbReference type="OrthoDB" id="1097347at2"/>
<evidence type="ECO:0000313" key="4">
    <source>
        <dbReference type="EMBL" id="RKE90901.1"/>
    </source>
</evidence>
<reference evidence="4 5" key="1">
    <citation type="submission" date="2018-09" db="EMBL/GenBank/DDBJ databases">
        <title>Genomic Encyclopedia of Archaeal and Bacterial Type Strains, Phase II (KMG-II): from individual species to whole genera.</title>
        <authorList>
            <person name="Goeker M."/>
        </authorList>
    </citation>
    <scope>NUCLEOTIDE SEQUENCE [LARGE SCALE GENOMIC DNA]</scope>
    <source>
        <strain evidence="4 5">DSM 26283</strain>
    </source>
</reference>
<feature type="transmembrane region" description="Helical" evidence="1">
    <location>
        <begin position="73"/>
        <end position="91"/>
    </location>
</feature>
<keyword evidence="1" id="KW-1133">Transmembrane helix</keyword>
<dbReference type="InterPro" id="IPR032508">
    <property type="entry name" value="FecR_C"/>
</dbReference>
<feature type="domain" description="Protein FecR C-terminal" evidence="3">
    <location>
        <begin position="231"/>
        <end position="295"/>
    </location>
</feature>
<protein>
    <submittedName>
        <fullName evidence="4">FecR family protein</fullName>
    </submittedName>
</protein>
<dbReference type="Gene3D" id="2.60.120.1440">
    <property type="match status" value="1"/>
</dbReference>
<accession>A0A420DEX1</accession>
<dbReference type="Gene3D" id="3.55.50.30">
    <property type="match status" value="1"/>
</dbReference>
<dbReference type="AlphaFoldDB" id="A0A420DEX1"/>
<name>A0A420DEX1_9FLAO</name>
<dbReference type="EMBL" id="RAQJ01000006">
    <property type="protein sequence ID" value="RKE90901.1"/>
    <property type="molecule type" value="Genomic_DNA"/>
</dbReference>
<dbReference type="InterPro" id="IPR006860">
    <property type="entry name" value="FecR"/>
</dbReference>
<dbReference type="InterPro" id="IPR012373">
    <property type="entry name" value="Ferrdict_sens_TM"/>
</dbReference>
<organism evidence="4 5">
    <name type="scientific">Ichthyenterobacterium magnum</name>
    <dbReference type="NCBI Taxonomy" id="1230530"/>
    <lineage>
        <taxon>Bacteria</taxon>
        <taxon>Pseudomonadati</taxon>
        <taxon>Bacteroidota</taxon>
        <taxon>Flavobacteriia</taxon>
        <taxon>Flavobacteriales</taxon>
        <taxon>Flavobacteriaceae</taxon>
        <taxon>Ichthyenterobacterium</taxon>
    </lineage>
</organism>
<keyword evidence="1" id="KW-0812">Transmembrane</keyword>
<dbReference type="Pfam" id="PF04773">
    <property type="entry name" value="FecR"/>
    <property type="match status" value="1"/>
</dbReference>
<dbReference type="PANTHER" id="PTHR30273:SF2">
    <property type="entry name" value="PROTEIN FECR"/>
    <property type="match status" value="1"/>
</dbReference>
<dbReference type="PANTHER" id="PTHR30273">
    <property type="entry name" value="PERIPLASMIC SIGNAL SENSOR AND SIGMA FACTOR ACTIVATOR FECR-RELATED"/>
    <property type="match status" value="1"/>
</dbReference>
<evidence type="ECO:0000313" key="5">
    <source>
        <dbReference type="Proteomes" id="UP000284892"/>
    </source>
</evidence>
<evidence type="ECO:0000259" key="3">
    <source>
        <dbReference type="Pfam" id="PF16344"/>
    </source>
</evidence>